<dbReference type="Gene3D" id="3.30.40.10">
    <property type="entry name" value="Zinc/RING finger domain, C3HC4 (zinc finger)"/>
    <property type="match status" value="1"/>
</dbReference>
<dbReference type="PROSITE" id="PS01357">
    <property type="entry name" value="ZF_ZZ_1"/>
    <property type="match status" value="1"/>
</dbReference>
<dbReference type="PANTHER" id="PTHR21540:SF3">
    <property type="entry name" value="E3 UBIQUITIN-PROTEIN LIGASE ZSWIM2"/>
    <property type="match status" value="1"/>
</dbReference>
<name>A0A8J4FA46_9CHLO</name>
<dbReference type="InterPro" id="IPR007527">
    <property type="entry name" value="Znf_SWIM"/>
</dbReference>
<keyword evidence="1" id="KW-0479">Metal-binding</keyword>
<evidence type="ECO:0000256" key="4">
    <source>
        <dbReference type="PROSITE-ProRule" id="PRU00228"/>
    </source>
</evidence>
<feature type="region of interest" description="Disordered" evidence="5">
    <location>
        <begin position="364"/>
        <end position="408"/>
    </location>
</feature>
<reference evidence="9" key="1">
    <citation type="journal article" date="2021" name="Proc. Natl. Acad. Sci. U.S.A.">
        <title>Three genomes in the algal genus Volvox reveal the fate of a haploid sex-determining region after a transition to homothallism.</title>
        <authorList>
            <person name="Yamamoto K."/>
            <person name="Hamaji T."/>
            <person name="Kawai-Toyooka H."/>
            <person name="Matsuzaki R."/>
            <person name="Takahashi F."/>
            <person name="Nishimura Y."/>
            <person name="Kawachi M."/>
            <person name="Noguchi H."/>
            <person name="Minakuchi Y."/>
            <person name="Umen J.G."/>
            <person name="Toyoda A."/>
            <person name="Nozaki H."/>
        </authorList>
    </citation>
    <scope>NUCLEOTIDE SEQUENCE</scope>
    <source>
        <strain evidence="9">NIES-3780</strain>
    </source>
</reference>
<dbReference type="InterPro" id="IPR039903">
    <property type="entry name" value="Zswim2"/>
</dbReference>
<dbReference type="Pfam" id="PF00569">
    <property type="entry name" value="ZZ"/>
    <property type="match status" value="1"/>
</dbReference>
<dbReference type="PROSITE" id="PS50966">
    <property type="entry name" value="ZF_SWIM"/>
    <property type="match status" value="1"/>
</dbReference>
<dbReference type="GO" id="GO:0008270">
    <property type="term" value="F:zinc ion binding"/>
    <property type="evidence" value="ECO:0007669"/>
    <property type="project" value="UniProtKB-KW"/>
</dbReference>
<keyword evidence="10" id="KW-1185">Reference proteome</keyword>
<dbReference type="PROSITE" id="PS50135">
    <property type="entry name" value="ZF_ZZ_2"/>
    <property type="match status" value="1"/>
</dbReference>
<dbReference type="PANTHER" id="PTHR21540">
    <property type="entry name" value="RING FINGER AND SWIM DOMAIN-CONTAINING PROTEIN 2"/>
    <property type="match status" value="1"/>
</dbReference>
<keyword evidence="3" id="KW-0862">Zinc</keyword>
<sequence length="1123" mass="117392">MLSLPQTGFVGPMARTCIVVVFFGLPTSTAPGAYPRAPTSYTYIPQEVVDLLQQVGTLQLFLVQRPGPTSFIVREEGSEVKRKVQIGSRIICSCSPVGANGTSKELCLHILFVMVKVLRVPVSNPLLWQLSLSDRELEEVLRCAMQPERPPHEVAKVKPSAEKMPAGQVKRREIDEEDPCPICYEDMIGQDLDNLVWCRFGCGRNVHGKCMGVWMEHQVQSLGKELTCPLCRSEWGEFKWRPPPPKRKVREERKDVHYGTHCGACKKAPLVGKRFRCLICADFDLCEGCFTGGHHPQHPFAVKDTPKSFGAPAERPAMMPTALPITRLTVQPSSGAAAGQTSPRQAPNATHLGQRTHSYSYLLDAASSSSPPRAAVAGGEGETHIEAEAPAEKRVSASGITGSGGGVGGSGRDALAIGVVGQHTIPPRQAGGGGGAPGARHPVRGTTIARAGAAGRAAAEEPPALEARLAGQRRPLLAVEGLTVGPGGAAAAAGQGHPQDLADMLIRRTALGQPSRPVLVRRARSTVTHDRPAVEGPGGAGPSSELNLGLAGVPLNAGWDRSMQGEAAGPGPSSVVAATYRPQAAQSITARHPARTNGQIPPRPGLSARPHPQPHNGAIAWAHPSAAGGPAASTAPAPPQPELILQGRVVLHGEGSSPGPVGRPPPAPPLQGNLTQHGAATGPHGTLVQQPSVGVRCRGPPPRYVPPSEQPGLRRSHSAGPQGLAVTARSMAPHPLTPETPALPSQQPAPLHPTDSLPYNVQSGGGPYGPAPYGNETYGGTIQYDDNMLMAFTHHIPGPASSFHEGLEADGWLVADDVRAGADGEWEGSDNDEYGGDDMLEDFPRGPASPGLHLFISRPNTVPSELVSNLYGESRGVSRTLSHSHSFTLSPCPNTRRSSRLGLTLSRNGAVGPAAPVPNSPERSSPLAAATTVASAMSAITNSPQSSPCLVPGPSSNVHDVARDSVLLASVRLDAVDNWMDSLRQRQQRTSRDGRASAGHSCSDFTPGVSPKAPPVEECLISASVSSSISGGAAAGAASTVAQSSAVNVSTAGEELAGTLGVARGEPAVALSASFEDTLTAFMVEQNTATNSSLPKAERSSIEFNMYANPVFNRPYTLDMSFQ</sequence>
<evidence type="ECO:0000256" key="1">
    <source>
        <dbReference type="ARBA" id="ARBA00022723"/>
    </source>
</evidence>
<feature type="domain" description="RING-type" evidence="6">
    <location>
        <begin position="180"/>
        <end position="232"/>
    </location>
</feature>
<dbReference type="EMBL" id="BNCO01000101">
    <property type="protein sequence ID" value="GIL67644.1"/>
    <property type="molecule type" value="Genomic_DNA"/>
</dbReference>
<dbReference type="CDD" id="cd16494">
    <property type="entry name" value="RING-CH-C4HC3_ZSWM2"/>
    <property type="match status" value="1"/>
</dbReference>
<feature type="region of interest" description="Disordered" evidence="5">
    <location>
        <begin position="985"/>
        <end position="1010"/>
    </location>
</feature>
<comment type="caution">
    <text evidence="9">The sequence shown here is derived from an EMBL/GenBank/DDBJ whole genome shotgun (WGS) entry which is preliminary data.</text>
</comment>
<organism evidence="9 10">
    <name type="scientific">Volvox africanus</name>
    <dbReference type="NCBI Taxonomy" id="51714"/>
    <lineage>
        <taxon>Eukaryota</taxon>
        <taxon>Viridiplantae</taxon>
        <taxon>Chlorophyta</taxon>
        <taxon>core chlorophytes</taxon>
        <taxon>Chlorophyceae</taxon>
        <taxon>CS clade</taxon>
        <taxon>Chlamydomonadales</taxon>
        <taxon>Volvocaceae</taxon>
        <taxon>Volvox</taxon>
    </lineage>
</organism>
<dbReference type="InterPro" id="IPR013083">
    <property type="entry name" value="Znf_RING/FYVE/PHD"/>
</dbReference>
<keyword evidence="2 4" id="KW-0863">Zinc-finger</keyword>
<feature type="region of interest" description="Disordered" evidence="5">
    <location>
        <begin position="332"/>
        <end position="351"/>
    </location>
</feature>
<dbReference type="CDD" id="cd02340">
    <property type="entry name" value="ZZ_NBR1_like"/>
    <property type="match status" value="1"/>
</dbReference>
<dbReference type="GO" id="GO:0061630">
    <property type="term" value="F:ubiquitin protein ligase activity"/>
    <property type="evidence" value="ECO:0007669"/>
    <property type="project" value="InterPro"/>
</dbReference>
<feature type="compositionally biased region" description="Basic and acidic residues" evidence="5">
    <location>
        <begin position="381"/>
        <end position="395"/>
    </location>
</feature>
<feature type="domain" description="SWIM-type" evidence="8">
    <location>
        <begin position="82"/>
        <end position="118"/>
    </location>
</feature>
<evidence type="ECO:0000259" key="6">
    <source>
        <dbReference type="PROSITE" id="PS50089"/>
    </source>
</evidence>
<dbReference type="InterPro" id="IPR043145">
    <property type="entry name" value="Znf_ZZ_sf"/>
</dbReference>
<protein>
    <submittedName>
        <fullName evidence="9">Uncharacterized protein</fullName>
    </submittedName>
</protein>
<evidence type="ECO:0000256" key="2">
    <source>
        <dbReference type="ARBA" id="ARBA00022771"/>
    </source>
</evidence>
<dbReference type="AlphaFoldDB" id="A0A8J4FA46"/>
<evidence type="ECO:0000313" key="9">
    <source>
        <dbReference type="EMBL" id="GIL67644.1"/>
    </source>
</evidence>
<dbReference type="Proteomes" id="UP000747399">
    <property type="component" value="Unassembled WGS sequence"/>
</dbReference>
<evidence type="ECO:0000256" key="5">
    <source>
        <dbReference type="SAM" id="MobiDB-lite"/>
    </source>
</evidence>
<dbReference type="SMART" id="SM00291">
    <property type="entry name" value="ZnF_ZZ"/>
    <property type="match status" value="1"/>
</dbReference>
<dbReference type="SUPFAM" id="SSF57850">
    <property type="entry name" value="RING/U-box"/>
    <property type="match status" value="2"/>
</dbReference>
<evidence type="ECO:0000259" key="8">
    <source>
        <dbReference type="PROSITE" id="PS50966"/>
    </source>
</evidence>
<proteinExistence type="predicted"/>
<feature type="region of interest" description="Disordered" evidence="5">
    <location>
        <begin position="652"/>
        <end position="774"/>
    </location>
</feature>
<feature type="region of interest" description="Disordered" evidence="5">
    <location>
        <begin position="526"/>
        <end position="546"/>
    </location>
</feature>
<accession>A0A8J4FA46</accession>
<evidence type="ECO:0000256" key="3">
    <source>
        <dbReference type="ARBA" id="ARBA00022833"/>
    </source>
</evidence>
<feature type="region of interest" description="Disordered" evidence="5">
    <location>
        <begin position="586"/>
        <end position="640"/>
    </location>
</feature>
<dbReference type="PROSITE" id="PS50089">
    <property type="entry name" value="ZF_RING_2"/>
    <property type="match status" value="1"/>
</dbReference>
<evidence type="ECO:0000313" key="10">
    <source>
        <dbReference type="Proteomes" id="UP000747399"/>
    </source>
</evidence>
<dbReference type="Gene3D" id="3.30.60.90">
    <property type="match status" value="1"/>
</dbReference>
<feature type="domain" description="ZZ-type" evidence="7">
    <location>
        <begin position="257"/>
        <end position="308"/>
    </location>
</feature>
<gene>
    <name evidence="9" type="ORF">Vafri_20991</name>
</gene>
<feature type="compositionally biased region" description="Low complexity" evidence="5">
    <location>
        <begin position="620"/>
        <end position="635"/>
    </location>
</feature>
<dbReference type="InterPro" id="IPR000433">
    <property type="entry name" value="Znf_ZZ"/>
</dbReference>
<feature type="compositionally biased region" description="Pro residues" evidence="5">
    <location>
        <begin position="699"/>
        <end position="709"/>
    </location>
</feature>
<dbReference type="InterPro" id="IPR001841">
    <property type="entry name" value="Znf_RING"/>
</dbReference>
<evidence type="ECO:0000259" key="7">
    <source>
        <dbReference type="PROSITE" id="PS50135"/>
    </source>
</evidence>